<dbReference type="Proteomes" id="UP000176037">
    <property type="component" value="Unassembled WGS sequence"/>
</dbReference>
<proteinExistence type="predicted"/>
<evidence type="ECO:0000313" key="3">
    <source>
        <dbReference type="Proteomes" id="UP000176037"/>
    </source>
</evidence>
<protein>
    <submittedName>
        <fullName evidence="2">Uncharacterized protein</fullName>
    </submittedName>
</protein>
<feature type="transmembrane region" description="Helical" evidence="1">
    <location>
        <begin position="50"/>
        <end position="68"/>
    </location>
</feature>
<dbReference type="AlphaFoldDB" id="A0A1E8FH57"/>
<gene>
    <name evidence="2" type="ORF">BFC17_17055</name>
</gene>
<sequence length="199" mass="22568">MIFKAERSPLLIAVIIFCLYLPFFESFSLGTLWSLNWHSPAVMDSLGDLLRVVKLILVLTGTLLLAVYNQTIQNTIRHRVAFGTFVICSWILVPVQIPMLLLGIMFSGVSMSPADYVHKEKIFDNTTIYAYTADPGAMGRAYHHFYLKCPRALGRYELIKIAKLNWMGSFEFAVVNDELIVDEENGTSHQYTLSDFSCD</sequence>
<accession>A0A1E8FH57</accession>
<evidence type="ECO:0000313" key="2">
    <source>
        <dbReference type="EMBL" id="OFI35244.1"/>
    </source>
</evidence>
<keyword evidence="3" id="KW-1185">Reference proteome</keyword>
<dbReference type="EMBL" id="MJIC01000010">
    <property type="protein sequence ID" value="OFI35244.1"/>
    <property type="molecule type" value="Genomic_DNA"/>
</dbReference>
<keyword evidence="1" id="KW-0812">Transmembrane</keyword>
<feature type="transmembrane region" description="Helical" evidence="1">
    <location>
        <begin position="80"/>
        <end position="106"/>
    </location>
</feature>
<name>A0A1E8FH57_9ALTE</name>
<comment type="caution">
    <text evidence="2">The sequence shown here is derived from an EMBL/GenBank/DDBJ whole genome shotgun (WGS) entry which is preliminary data.</text>
</comment>
<reference evidence="2 3" key="1">
    <citation type="submission" date="2016-09" db="EMBL/GenBank/DDBJ databases">
        <title>Alteromonas lipolytica, a new species isolated from sea water.</title>
        <authorList>
            <person name="Wu Y.-H."/>
            <person name="Cheng H."/>
            <person name="Xu X.-W."/>
        </authorList>
    </citation>
    <scope>NUCLEOTIDE SEQUENCE [LARGE SCALE GENOMIC DNA]</scope>
    <source>
        <strain evidence="2 3">JW12</strain>
    </source>
</reference>
<organism evidence="2 3">
    <name type="scientific">Alteromonas lipolytica</name>
    <dbReference type="NCBI Taxonomy" id="1856405"/>
    <lineage>
        <taxon>Bacteria</taxon>
        <taxon>Pseudomonadati</taxon>
        <taxon>Pseudomonadota</taxon>
        <taxon>Gammaproteobacteria</taxon>
        <taxon>Alteromonadales</taxon>
        <taxon>Alteromonadaceae</taxon>
        <taxon>Alteromonas/Salinimonas group</taxon>
        <taxon>Alteromonas</taxon>
    </lineage>
</organism>
<keyword evidence="1" id="KW-1133">Transmembrane helix</keyword>
<evidence type="ECO:0000256" key="1">
    <source>
        <dbReference type="SAM" id="Phobius"/>
    </source>
</evidence>
<keyword evidence="1" id="KW-0472">Membrane</keyword>